<protein>
    <submittedName>
        <fullName evidence="1">Uncharacterized protein</fullName>
    </submittedName>
</protein>
<dbReference type="EMBL" id="LZLS01000097">
    <property type="protein sequence ID" value="OBK27357.1"/>
    <property type="molecule type" value="Genomic_DNA"/>
</dbReference>
<name>A0A1A3P450_MYCAS</name>
<proteinExistence type="predicted"/>
<dbReference type="Proteomes" id="UP000093928">
    <property type="component" value="Unassembled WGS sequence"/>
</dbReference>
<sequence length="60" mass="6389">MFVGVALPELAALTTRLREGLGDHAFEALLRPAETMTIAAIAAYAYGQIDRARAELEDAG</sequence>
<comment type="caution">
    <text evidence="1">The sequence shown here is derived from an EMBL/GenBank/DDBJ whole genome shotgun (WGS) entry which is preliminary data.</text>
</comment>
<accession>A0A1A3P450</accession>
<organism evidence="1 2">
    <name type="scientific">Mycobacterium asiaticum</name>
    <dbReference type="NCBI Taxonomy" id="1790"/>
    <lineage>
        <taxon>Bacteria</taxon>
        <taxon>Bacillati</taxon>
        <taxon>Actinomycetota</taxon>
        <taxon>Actinomycetes</taxon>
        <taxon>Mycobacteriales</taxon>
        <taxon>Mycobacteriaceae</taxon>
        <taxon>Mycobacterium</taxon>
    </lineage>
</organism>
<gene>
    <name evidence="1" type="ORF">A5634_22825</name>
</gene>
<evidence type="ECO:0000313" key="1">
    <source>
        <dbReference type="EMBL" id="OBK27357.1"/>
    </source>
</evidence>
<reference evidence="1 2" key="1">
    <citation type="submission" date="2016-06" db="EMBL/GenBank/DDBJ databases">
        <authorList>
            <person name="Kjaerup R.B."/>
            <person name="Dalgaard T.S."/>
            <person name="Juul-Madsen H.R."/>
        </authorList>
    </citation>
    <scope>NUCLEOTIDE SEQUENCE [LARGE SCALE GENOMIC DNA]</scope>
    <source>
        <strain evidence="1 2">1165133.8</strain>
    </source>
</reference>
<dbReference type="AlphaFoldDB" id="A0A1A3P450"/>
<evidence type="ECO:0000313" key="2">
    <source>
        <dbReference type="Proteomes" id="UP000093928"/>
    </source>
</evidence>